<name>A0A9Q8Q6B7_9HYPO</name>
<sequence length="114" mass="12528">MRLGGGYAEMVMSGQFRLASYLPAYLVQRKRTTPFLVGAQAHRQRQRYSPVDAITTGNSSSGDTVPVSVRPTNVKPSTCRACGAMDGTVPGQIAAIAHRSCREQLDRWLAVYRR</sequence>
<reference evidence="1" key="1">
    <citation type="submission" date="2021-11" db="EMBL/GenBank/DDBJ databases">
        <title>Purpureocillium_takamizusanense_genome.</title>
        <authorList>
            <person name="Nguyen N.-H."/>
        </authorList>
    </citation>
    <scope>NUCLEOTIDE SEQUENCE</scope>
    <source>
        <strain evidence="1">PT3</strain>
    </source>
</reference>
<protein>
    <submittedName>
        <fullName evidence="1">Uncharacterized protein</fullName>
    </submittedName>
</protein>
<dbReference type="EMBL" id="CP086354">
    <property type="protein sequence ID" value="UNI13810.1"/>
    <property type="molecule type" value="Genomic_DNA"/>
</dbReference>
<dbReference type="Proteomes" id="UP000829364">
    <property type="component" value="Chromosome 1"/>
</dbReference>
<evidence type="ECO:0000313" key="1">
    <source>
        <dbReference type="EMBL" id="UNI13810.1"/>
    </source>
</evidence>
<dbReference type="RefSeq" id="XP_047837291.1">
    <property type="nucleotide sequence ID" value="XM_047981332.1"/>
</dbReference>
<dbReference type="KEGG" id="ptkz:JDV02_000515"/>
<proteinExistence type="predicted"/>
<organism evidence="1 2">
    <name type="scientific">Purpureocillium takamizusanense</name>
    <dbReference type="NCBI Taxonomy" id="2060973"/>
    <lineage>
        <taxon>Eukaryota</taxon>
        <taxon>Fungi</taxon>
        <taxon>Dikarya</taxon>
        <taxon>Ascomycota</taxon>
        <taxon>Pezizomycotina</taxon>
        <taxon>Sordariomycetes</taxon>
        <taxon>Hypocreomycetidae</taxon>
        <taxon>Hypocreales</taxon>
        <taxon>Ophiocordycipitaceae</taxon>
        <taxon>Purpureocillium</taxon>
    </lineage>
</organism>
<dbReference type="GeneID" id="72062480"/>
<evidence type="ECO:0000313" key="2">
    <source>
        <dbReference type="Proteomes" id="UP000829364"/>
    </source>
</evidence>
<gene>
    <name evidence="1" type="ORF">JDV02_000515</name>
</gene>
<accession>A0A9Q8Q6B7</accession>
<keyword evidence="2" id="KW-1185">Reference proteome</keyword>
<dbReference type="AlphaFoldDB" id="A0A9Q8Q6B7"/>